<dbReference type="AlphaFoldDB" id="A0A8T3BAV2"/>
<feature type="coiled-coil region" evidence="1">
    <location>
        <begin position="63"/>
        <end position="97"/>
    </location>
</feature>
<keyword evidence="1" id="KW-0175">Coiled coil</keyword>
<name>A0A8T3BAV2_DENNO</name>
<protein>
    <submittedName>
        <fullName evidence="3">Uncharacterized protein</fullName>
    </submittedName>
</protein>
<sequence length="328" mass="37902">MPASGPTNPSPPLNPPSNDGLSEQLDSMNNSELFSFMSFRRSEFSRIAAILKEREESAKAEALKDLSVTVAKLQDKNDSLEKELLALRNNQAEIQKNQIQMHNSLNCEIMKLGMKKKDCVRIKGEVENLKKDCTALRESEKRAQEKINDLMEEVQRAREESASRRAEDELNALKQKYLEIVQKETDLTCDLIRYSAYCSSLKERFTSLKSAYSTLEVSEKNTNKRSKLLEEVQLMLEEARNGRIVEFNSWKDKYSPIETWIQQFLDNNPHLVEKVKEQTTTKEAKCEILYKQLELQQEEAFSGLKHLEKLLTPIEEHRKCFKGSLMCK</sequence>
<evidence type="ECO:0000313" key="3">
    <source>
        <dbReference type="EMBL" id="KAI0507958.1"/>
    </source>
</evidence>
<evidence type="ECO:0000313" key="4">
    <source>
        <dbReference type="Proteomes" id="UP000829196"/>
    </source>
</evidence>
<gene>
    <name evidence="3" type="ORF">KFK09_014086</name>
</gene>
<dbReference type="SMR" id="A0A8T3BAV2"/>
<comment type="caution">
    <text evidence="3">The sequence shown here is derived from an EMBL/GenBank/DDBJ whole genome shotgun (WGS) entry which is preliminary data.</text>
</comment>
<dbReference type="EMBL" id="JAGYWB010000010">
    <property type="protein sequence ID" value="KAI0507958.1"/>
    <property type="molecule type" value="Genomic_DNA"/>
</dbReference>
<feature type="region of interest" description="Disordered" evidence="2">
    <location>
        <begin position="1"/>
        <end position="27"/>
    </location>
</feature>
<organism evidence="3 4">
    <name type="scientific">Dendrobium nobile</name>
    <name type="common">Orchid</name>
    <dbReference type="NCBI Taxonomy" id="94219"/>
    <lineage>
        <taxon>Eukaryota</taxon>
        <taxon>Viridiplantae</taxon>
        <taxon>Streptophyta</taxon>
        <taxon>Embryophyta</taxon>
        <taxon>Tracheophyta</taxon>
        <taxon>Spermatophyta</taxon>
        <taxon>Magnoliopsida</taxon>
        <taxon>Liliopsida</taxon>
        <taxon>Asparagales</taxon>
        <taxon>Orchidaceae</taxon>
        <taxon>Epidendroideae</taxon>
        <taxon>Malaxideae</taxon>
        <taxon>Dendrobiinae</taxon>
        <taxon>Dendrobium</taxon>
    </lineage>
</organism>
<evidence type="ECO:0000256" key="1">
    <source>
        <dbReference type="SAM" id="Coils"/>
    </source>
</evidence>
<dbReference type="OrthoDB" id="10320387at2759"/>
<reference evidence="3" key="1">
    <citation type="journal article" date="2022" name="Front. Genet.">
        <title>Chromosome-Scale Assembly of the Dendrobium nobile Genome Provides Insights Into the Molecular Mechanism of the Biosynthesis of the Medicinal Active Ingredient of Dendrobium.</title>
        <authorList>
            <person name="Xu Q."/>
            <person name="Niu S.-C."/>
            <person name="Li K.-L."/>
            <person name="Zheng P.-J."/>
            <person name="Zhang X.-J."/>
            <person name="Jia Y."/>
            <person name="Liu Y."/>
            <person name="Niu Y.-X."/>
            <person name="Yu L.-H."/>
            <person name="Chen D.-F."/>
            <person name="Zhang G.-Q."/>
        </authorList>
    </citation>
    <scope>NUCLEOTIDE SEQUENCE</scope>
    <source>
        <tissue evidence="3">Leaf</tissue>
    </source>
</reference>
<evidence type="ECO:0000256" key="2">
    <source>
        <dbReference type="SAM" id="MobiDB-lite"/>
    </source>
</evidence>
<dbReference type="Proteomes" id="UP000829196">
    <property type="component" value="Unassembled WGS sequence"/>
</dbReference>
<feature type="coiled-coil region" evidence="1">
    <location>
        <begin position="126"/>
        <end position="183"/>
    </location>
</feature>
<accession>A0A8T3BAV2</accession>
<proteinExistence type="predicted"/>
<keyword evidence="4" id="KW-1185">Reference proteome</keyword>